<dbReference type="EMBL" id="QDHA01000003">
    <property type="protein sequence ID" value="RCJ10294.1"/>
    <property type="molecule type" value="Genomic_DNA"/>
</dbReference>
<feature type="transmembrane region" description="Helical" evidence="1">
    <location>
        <begin position="91"/>
        <end position="113"/>
    </location>
</feature>
<dbReference type="AlphaFoldDB" id="A0A367PRW4"/>
<reference evidence="2 3" key="1">
    <citation type="submission" date="2018-04" db="EMBL/GenBank/DDBJ databases">
        <title>Cupriavidus necator CR12 genome sequencing and assembly.</title>
        <authorList>
            <person name="Ben Fekih I."/>
            <person name="Mazhar H.S."/>
            <person name="Bello S.K."/>
            <person name="Rensing C."/>
        </authorList>
    </citation>
    <scope>NUCLEOTIDE SEQUENCE [LARGE SCALE GENOMIC DNA]</scope>
    <source>
        <strain evidence="2 3">CR12</strain>
    </source>
</reference>
<feature type="transmembrane region" description="Helical" evidence="1">
    <location>
        <begin position="134"/>
        <end position="155"/>
    </location>
</feature>
<dbReference type="InterPro" id="IPR018729">
    <property type="entry name" value="DUF2269_transmembrane"/>
</dbReference>
<comment type="caution">
    <text evidence="2">The sequence shown here is derived from an EMBL/GenBank/DDBJ whole genome shotgun (WGS) entry which is preliminary data.</text>
</comment>
<name>A0A367PRW4_CUPNE</name>
<feature type="transmembrane region" description="Helical" evidence="1">
    <location>
        <begin position="62"/>
        <end position="85"/>
    </location>
</feature>
<evidence type="ECO:0000313" key="3">
    <source>
        <dbReference type="Proteomes" id="UP000253501"/>
    </source>
</evidence>
<keyword evidence="1" id="KW-0472">Membrane</keyword>
<gene>
    <name evidence="2" type="ORF">DDK22_01160</name>
</gene>
<evidence type="ECO:0000256" key="1">
    <source>
        <dbReference type="SAM" id="Phobius"/>
    </source>
</evidence>
<organism evidence="2 3">
    <name type="scientific">Cupriavidus necator</name>
    <name type="common">Alcaligenes eutrophus</name>
    <name type="synonym">Ralstonia eutropha</name>
    <dbReference type="NCBI Taxonomy" id="106590"/>
    <lineage>
        <taxon>Bacteria</taxon>
        <taxon>Pseudomonadati</taxon>
        <taxon>Pseudomonadota</taxon>
        <taxon>Betaproteobacteria</taxon>
        <taxon>Burkholderiales</taxon>
        <taxon>Burkholderiaceae</taxon>
        <taxon>Cupriavidus</taxon>
    </lineage>
</organism>
<keyword evidence="1" id="KW-0812">Transmembrane</keyword>
<protein>
    <submittedName>
        <fullName evidence="2">DUF2269 family protein</fullName>
    </submittedName>
</protein>
<keyword evidence="1" id="KW-1133">Transmembrane helix</keyword>
<feature type="transmembrane region" description="Helical" evidence="1">
    <location>
        <begin position="21"/>
        <end position="41"/>
    </location>
</feature>
<proteinExistence type="predicted"/>
<evidence type="ECO:0000313" key="2">
    <source>
        <dbReference type="EMBL" id="RCJ10294.1"/>
    </source>
</evidence>
<accession>A0A367PRW4</accession>
<dbReference type="Proteomes" id="UP000253501">
    <property type="component" value="Unassembled WGS sequence"/>
</dbReference>
<sequence>MADPAWHEARHMDGNYLYLKLLHVLVAVVALGTSAGLGIVLELYGDDSTHGSFVLRVIERMVLLVVVPGYVLMLATGLWMVHLAWPFTAKWIQVALGLWAVGAASLGWSLATLRRQRRLHATDGCSTQYRRAAVASRVAGGAFGLVVVAFLYVMVFKP</sequence>
<dbReference type="Pfam" id="PF10027">
    <property type="entry name" value="DUF2269"/>
    <property type="match status" value="1"/>
</dbReference>